<name>A0ABP0JB70_9DINO</name>
<dbReference type="InterPro" id="IPR032675">
    <property type="entry name" value="LRR_dom_sf"/>
</dbReference>
<dbReference type="Gene3D" id="3.80.10.10">
    <property type="entry name" value="Ribonuclease Inhibitor"/>
    <property type="match status" value="2"/>
</dbReference>
<evidence type="ECO:0000256" key="3">
    <source>
        <dbReference type="ARBA" id="ARBA00022737"/>
    </source>
</evidence>
<comment type="caution">
    <text evidence="4">The sequence shown here is derived from an EMBL/GenBank/DDBJ whole genome shotgun (WGS) entry which is preliminary data.</text>
</comment>
<evidence type="ECO:0000313" key="4">
    <source>
        <dbReference type="EMBL" id="CAK9011597.1"/>
    </source>
</evidence>
<evidence type="ECO:0000256" key="1">
    <source>
        <dbReference type="ARBA" id="ARBA00022468"/>
    </source>
</evidence>
<sequence length="726" mass="82103">EFTPGAVLKGGRLPRRPDGLMGCCNGHTQVHPVSPNEAEPTLQSRVHGPAEMVAQEKAQVEEARYKLSDKASLAAFLQDADIRLIRAPYLFHLRRHNIPLPRRQEAEGEVCEKDSVQMSALVTHSEVRKWAAGSKDAIICSVSHAWETREHPDPCCFQLGHLVDTISLYEAAYFSEIWVFYDYTSLYQFERETDAQRESFARAMGNMHVMYAHDCSLTLRIEGLTPPHIWNAMLQDESKKVPVYHVPSGSLQALPLKELMHNRTPYLQRGWCFAEVQWSAVRGIAAQNQRIYGFAGKSSSGKVPLTPEAFAEQMRTSAFTHRNDAETVVELQKKVFFERVTCCKEVFFENLLEEDLEKLVESLEHYKDLRSFKLKNWEGTPKLVASLAQVLGASARLEELYIMRGEPDRIADLRLYANTDPDVGEALGEALGQLLQHNCTLKKITLGNNDIWHKGSEALLEGLRHNDTVTEIDLRYEHGMDLDRKKAEKIVAAKRPVQNAFKRFRNVVFYKILADWYLRQGKVIVLGDKYYSAQYMNDHPIKGIGNAGAQAVAKMLRENRSVQEIYLHDKRIGEIGGQALLEALRHNSRVLVMNLNENPAISDEVKKGIQGLLEANKEAVRRQKEAFFATLKELQRLSEAKPGMGKSILDRLEGTTWFDDESKCRIAHVQSGEIVWDPNVGTRANSTLISDGIILAPRRPSAGAHGVAHRVVKQAGFMFSSPRWRQ</sequence>
<dbReference type="PANTHER" id="PTHR24113:SF12">
    <property type="entry name" value="RAN GTPASE-ACTIVATING PROTEIN 1"/>
    <property type="match status" value="1"/>
</dbReference>
<dbReference type="EMBL" id="CAXAMM010006591">
    <property type="protein sequence ID" value="CAK9011597.1"/>
    <property type="molecule type" value="Genomic_DNA"/>
</dbReference>
<feature type="non-terminal residue" evidence="4">
    <location>
        <position position="1"/>
    </location>
</feature>
<accession>A0ABP0JB70</accession>
<dbReference type="Proteomes" id="UP001642464">
    <property type="component" value="Unassembled WGS sequence"/>
</dbReference>
<protein>
    <submittedName>
        <fullName evidence="4">LRR and CARD domains-containing protein 3 (Nucleotide-binding oligomerization domain protein 3</fullName>
    </submittedName>
</protein>
<dbReference type="PANTHER" id="PTHR24113">
    <property type="entry name" value="RAN GTPASE-ACTIVATING PROTEIN 1"/>
    <property type="match status" value="1"/>
</dbReference>
<proteinExistence type="predicted"/>
<keyword evidence="3" id="KW-0677">Repeat</keyword>
<gene>
    <name evidence="4" type="ORF">SCF082_LOCUS11159</name>
</gene>
<keyword evidence="5" id="KW-1185">Reference proteome</keyword>
<dbReference type="SMART" id="SM00368">
    <property type="entry name" value="LRR_RI"/>
    <property type="match status" value="2"/>
</dbReference>
<keyword evidence="2" id="KW-0433">Leucine-rich repeat</keyword>
<organism evidence="4 5">
    <name type="scientific">Durusdinium trenchii</name>
    <dbReference type="NCBI Taxonomy" id="1381693"/>
    <lineage>
        <taxon>Eukaryota</taxon>
        <taxon>Sar</taxon>
        <taxon>Alveolata</taxon>
        <taxon>Dinophyceae</taxon>
        <taxon>Suessiales</taxon>
        <taxon>Symbiodiniaceae</taxon>
        <taxon>Durusdinium</taxon>
    </lineage>
</organism>
<evidence type="ECO:0000313" key="5">
    <source>
        <dbReference type="Proteomes" id="UP001642464"/>
    </source>
</evidence>
<keyword evidence="1" id="KW-0343">GTPase activation</keyword>
<dbReference type="InterPro" id="IPR027038">
    <property type="entry name" value="RanGap"/>
</dbReference>
<dbReference type="SUPFAM" id="SSF52047">
    <property type="entry name" value="RNI-like"/>
    <property type="match status" value="1"/>
</dbReference>
<reference evidence="4 5" key="1">
    <citation type="submission" date="2024-02" db="EMBL/GenBank/DDBJ databases">
        <authorList>
            <person name="Chen Y."/>
            <person name="Shah S."/>
            <person name="Dougan E. K."/>
            <person name="Thang M."/>
            <person name="Chan C."/>
        </authorList>
    </citation>
    <scope>NUCLEOTIDE SEQUENCE [LARGE SCALE GENOMIC DNA]</scope>
</reference>
<evidence type="ECO:0000256" key="2">
    <source>
        <dbReference type="ARBA" id="ARBA00022614"/>
    </source>
</evidence>